<evidence type="ECO:0000313" key="1">
    <source>
        <dbReference type="EMBL" id="CAG8594095.1"/>
    </source>
</evidence>
<evidence type="ECO:0000313" key="2">
    <source>
        <dbReference type="Proteomes" id="UP000789759"/>
    </source>
</evidence>
<protein>
    <submittedName>
        <fullName evidence="1">20821_t:CDS:1</fullName>
    </submittedName>
</protein>
<comment type="caution">
    <text evidence="1">The sequence shown here is derived from an EMBL/GenBank/DDBJ whole genome shotgun (WGS) entry which is preliminary data.</text>
</comment>
<dbReference type="AlphaFoldDB" id="A0A9N9GB63"/>
<sequence length="123" mass="14070">MLQCLKLSTKAKVSYQVSESLENAIHLATIYNTAIYIVDRIRSLVSEEIKSNSFKAVSLENNKIIPMELNRTKYKQKSHIAKICLNKQTSNSRTFSSTNANMKQVNLIEKEVSVYSKKKEKLL</sequence>
<dbReference type="OrthoDB" id="439808at2759"/>
<dbReference type="Proteomes" id="UP000789759">
    <property type="component" value="Unassembled WGS sequence"/>
</dbReference>
<accession>A0A9N9GB63</accession>
<gene>
    <name evidence="1" type="ORF">CPELLU_LOCUS6676</name>
</gene>
<dbReference type="EMBL" id="CAJVQA010004220">
    <property type="protein sequence ID" value="CAG8594095.1"/>
    <property type="molecule type" value="Genomic_DNA"/>
</dbReference>
<proteinExistence type="predicted"/>
<name>A0A9N9GB63_9GLOM</name>
<reference evidence="1" key="1">
    <citation type="submission" date="2021-06" db="EMBL/GenBank/DDBJ databases">
        <authorList>
            <person name="Kallberg Y."/>
            <person name="Tangrot J."/>
            <person name="Rosling A."/>
        </authorList>
    </citation>
    <scope>NUCLEOTIDE SEQUENCE</scope>
    <source>
        <strain evidence="1">FL966</strain>
    </source>
</reference>
<organism evidence="1 2">
    <name type="scientific">Cetraspora pellucida</name>
    <dbReference type="NCBI Taxonomy" id="1433469"/>
    <lineage>
        <taxon>Eukaryota</taxon>
        <taxon>Fungi</taxon>
        <taxon>Fungi incertae sedis</taxon>
        <taxon>Mucoromycota</taxon>
        <taxon>Glomeromycotina</taxon>
        <taxon>Glomeromycetes</taxon>
        <taxon>Diversisporales</taxon>
        <taxon>Gigasporaceae</taxon>
        <taxon>Cetraspora</taxon>
    </lineage>
</organism>
<keyword evidence="2" id="KW-1185">Reference proteome</keyword>